<name>A0A2A4JJR4_HELVI</name>
<reference evidence="2" key="1">
    <citation type="submission" date="2017-09" db="EMBL/GenBank/DDBJ databases">
        <title>Contemporary evolution of a Lepidopteran species, Heliothis virescens, in response to modern agricultural practices.</title>
        <authorList>
            <person name="Fritz M.L."/>
            <person name="Deyonke A.M."/>
            <person name="Papanicolaou A."/>
            <person name="Micinski S."/>
            <person name="Westbrook J."/>
            <person name="Gould F."/>
        </authorList>
    </citation>
    <scope>NUCLEOTIDE SEQUENCE [LARGE SCALE GENOMIC DNA]</scope>
    <source>
        <strain evidence="2">HvINT-</strain>
        <tissue evidence="2">Whole body</tissue>
    </source>
</reference>
<dbReference type="EMBL" id="NWSH01001255">
    <property type="protein sequence ID" value="PCG71968.1"/>
    <property type="molecule type" value="Genomic_DNA"/>
</dbReference>
<organism evidence="2">
    <name type="scientific">Heliothis virescens</name>
    <name type="common">Tobacco budworm moth</name>
    <dbReference type="NCBI Taxonomy" id="7102"/>
    <lineage>
        <taxon>Eukaryota</taxon>
        <taxon>Metazoa</taxon>
        <taxon>Ecdysozoa</taxon>
        <taxon>Arthropoda</taxon>
        <taxon>Hexapoda</taxon>
        <taxon>Insecta</taxon>
        <taxon>Pterygota</taxon>
        <taxon>Neoptera</taxon>
        <taxon>Endopterygota</taxon>
        <taxon>Lepidoptera</taxon>
        <taxon>Glossata</taxon>
        <taxon>Ditrysia</taxon>
        <taxon>Noctuoidea</taxon>
        <taxon>Noctuidae</taxon>
        <taxon>Heliothinae</taxon>
        <taxon>Heliothis</taxon>
    </lineage>
</organism>
<dbReference type="AlphaFoldDB" id="A0A2A4JJR4"/>
<evidence type="ECO:0000256" key="1">
    <source>
        <dbReference type="SAM" id="MobiDB-lite"/>
    </source>
</evidence>
<comment type="caution">
    <text evidence="2">The sequence shown here is derived from an EMBL/GenBank/DDBJ whole genome shotgun (WGS) entry which is preliminary data.</text>
</comment>
<feature type="region of interest" description="Disordered" evidence="1">
    <location>
        <begin position="87"/>
        <end position="107"/>
    </location>
</feature>
<sequence>MDSWLQGMVKQRTAYGEIPTTLHGHIKTSKASLKFLISGRRLCDRALALARPIWSWTLFSRCSAVIRLLRQIISDQCSMTATVTCKAPTGRTTTETKRRKKNKQTQKENGKIAKVYYLVSRPPFIVVEN</sequence>
<accession>A0A2A4JJR4</accession>
<evidence type="ECO:0000313" key="2">
    <source>
        <dbReference type="EMBL" id="PCG71968.1"/>
    </source>
</evidence>
<gene>
    <name evidence="2" type="ORF">B5V51_1302</name>
</gene>
<protein>
    <submittedName>
        <fullName evidence="2">Uncharacterized protein</fullName>
    </submittedName>
</protein>
<proteinExistence type="predicted"/>